<reference evidence="7" key="1">
    <citation type="submission" date="2015-10" db="EMBL/GenBank/DDBJ databases">
        <title>Biosynthesis of SCL-MCL polyhydroxyalkanoates by metagenomic clones in Pseudomonas putida.</title>
        <authorList>
            <person name="Cheng J."/>
            <person name="Charles T.C."/>
        </authorList>
    </citation>
    <scope>NUCLEOTIDE SEQUENCE</scope>
</reference>
<dbReference type="PANTHER" id="PTHR48111">
    <property type="entry name" value="REGULATOR OF RPOS"/>
    <property type="match status" value="1"/>
</dbReference>
<feature type="modified residue" description="4-aspartylphosphate" evidence="5">
    <location>
        <position position="65"/>
    </location>
</feature>
<dbReference type="InterPro" id="IPR001789">
    <property type="entry name" value="Sig_transdc_resp-reg_receiver"/>
</dbReference>
<dbReference type="PROSITE" id="PS50110">
    <property type="entry name" value="RESPONSE_REGULATORY"/>
    <property type="match status" value="1"/>
</dbReference>
<dbReference type="PANTHER" id="PTHR48111:SF22">
    <property type="entry name" value="REGULATOR OF RPOS"/>
    <property type="match status" value="1"/>
</dbReference>
<keyword evidence="5" id="KW-0597">Phosphoprotein</keyword>
<feature type="domain" description="Response regulatory" evidence="6">
    <location>
        <begin position="16"/>
        <end position="124"/>
    </location>
</feature>
<dbReference type="GO" id="GO:0005829">
    <property type="term" value="C:cytosol"/>
    <property type="evidence" value="ECO:0007669"/>
    <property type="project" value="TreeGrafter"/>
</dbReference>
<dbReference type="AlphaFoldDB" id="A0A0U3JH63"/>
<dbReference type="InterPro" id="IPR039420">
    <property type="entry name" value="WalR-like"/>
</dbReference>
<keyword evidence="4" id="KW-0804">Transcription</keyword>
<dbReference type="InterPro" id="IPR011006">
    <property type="entry name" value="CheY-like_superfamily"/>
</dbReference>
<dbReference type="Gene3D" id="3.40.50.2300">
    <property type="match status" value="1"/>
</dbReference>
<proteinExistence type="predicted"/>
<dbReference type="EMBL" id="KT944273">
    <property type="protein sequence ID" value="ALV86730.1"/>
    <property type="molecule type" value="Genomic_DNA"/>
</dbReference>
<organism evidence="7">
    <name type="scientific">uncultured bacterium P1N3</name>
    <dbReference type="NCBI Taxonomy" id="1748283"/>
    <lineage>
        <taxon>Bacteria</taxon>
        <taxon>environmental samples</taxon>
    </lineage>
</organism>
<evidence type="ECO:0000259" key="6">
    <source>
        <dbReference type="PROSITE" id="PS50110"/>
    </source>
</evidence>
<dbReference type="GO" id="GO:0006355">
    <property type="term" value="P:regulation of DNA-templated transcription"/>
    <property type="evidence" value="ECO:0007669"/>
    <property type="project" value="TreeGrafter"/>
</dbReference>
<dbReference type="SMART" id="SM00448">
    <property type="entry name" value="REC"/>
    <property type="match status" value="1"/>
</dbReference>
<evidence type="ECO:0000256" key="5">
    <source>
        <dbReference type="PROSITE-ProRule" id="PRU00169"/>
    </source>
</evidence>
<accession>A0A0U3JH63</accession>
<dbReference type="GO" id="GO:0000156">
    <property type="term" value="F:phosphorelay response regulator activity"/>
    <property type="evidence" value="ECO:0007669"/>
    <property type="project" value="TreeGrafter"/>
</dbReference>
<keyword evidence="1" id="KW-0902">Two-component regulatory system</keyword>
<evidence type="ECO:0000256" key="3">
    <source>
        <dbReference type="ARBA" id="ARBA00023125"/>
    </source>
</evidence>
<dbReference type="GO" id="GO:0000976">
    <property type="term" value="F:transcription cis-regulatory region binding"/>
    <property type="evidence" value="ECO:0007669"/>
    <property type="project" value="TreeGrafter"/>
</dbReference>
<name>A0A0U3JH63_9BACT</name>
<keyword evidence="3" id="KW-0238">DNA-binding</keyword>
<evidence type="ECO:0000256" key="1">
    <source>
        <dbReference type="ARBA" id="ARBA00023012"/>
    </source>
</evidence>
<keyword evidence="2" id="KW-0805">Transcription regulation</keyword>
<sequence length="154" mass="16363">MTSDAACPTDACCSLRVLVVEDDPEVLEASLEALELLGHWATGVRSAEGALDRFLEGAFDVLMADIGLPALSGLELADKLQARCALPIIFATASEAPDRPIAGSVWLCKPFGLDQLAEALRQAAQRRTAISALAPMQVPVPPLTQEAQPTWQRA</sequence>
<dbReference type="GO" id="GO:0032993">
    <property type="term" value="C:protein-DNA complex"/>
    <property type="evidence" value="ECO:0007669"/>
    <property type="project" value="TreeGrafter"/>
</dbReference>
<protein>
    <submittedName>
        <fullName evidence="7">Response regulator receiver protein</fullName>
    </submittedName>
</protein>
<dbReference type="Pfam" id="PF00072">
    <property type="entry name" value="Response_reg"/>
    <property type="match status" value="1"/>
</dbReference>
<evidence type="ECO:0000256" key="2">
    <source>
        <dbReference type="ARBA" id="ARBA00023015"/>
    </source>
</evidence>
<dbReference type="SUPFAM" id="SSF52172">
    <property type="entry name" value="CheY-like"/>
    <property type="match status" value="1"/>
</dbReference>
<evidence type="ECO:0000313" key="7">
    <source>
        <dbReference type="EMBL" id="ALV86730.1"/>
    </source>
</evidence>
<evidence type="ECO:0000256" key="4">
    <source>
        <dbReference type="ARBA" id="ARBA00023163"/>
    </source>
</evidence>